<comment type="caution">
    <text evidence="1">The sequence shown here is derived from an EMBL/GenBank/DDBJ whole genome shotgun (WGS) entry which is preliminary data.</text>
</comment>
<gene>
    <name evidence="1" type="ORF">L2E82_40405</name>
</gene>
<evidence type="ECO:0000313" key="2">
    <source>
        <dbReference type="Proteomes" id="UP001055811"/>
    </source>
</evidence>
<dbReference type="Proteomes" id="UP001055811">
    <property type="component" value="Linkage Group LG07"/>
</dbReference>
<keyword evidence="2" id="KW-1185">Reference proteome</keyword>
<reference evidence="1 2" key="2">
    <citation type="journal article" date="2022" name="Mol. Ecol. Resour.">
        <title>The genomes of chicory, endive, great burdock and yacon provide insights into Asteraceae paleo-polyploidization history and plant inulin production.</title>
        <authorList>
            <person name="Fan W."/>
            <person name="Wang S."/>
            <person name="Wang H."/>
            <person name="Wang A."/>
            <person name="Jiang F."/>
            <person name="Liu H."/>
            <person name="Zhao H."/>
            <person name="Xu D."/>
            <person name="Zhang Y."/>
        </authorList>
    </citation>
    <scope>NUCLEOTIDE SEQUENCE [LARGE SCALE GENOMIC DNA]</scope>
    <source>
        <strain evidence="2">cv. Punajuju</strain>
        <tissue evidence="1">Leaves</tissue>
    </source>
</reference>
<accession>A0ACB9ALN8</accession>
<protein>
    <submittedName>
        <fullName evidence="1">Uncharacterized protein</fullName>
    </submittedName>
</protein>
<proteinExistence type="predicted"/>
<sequence>MFLQFDVKGRNGRGARSVLIKIKSNIANLAVAFVRLPTPTEESIKRRFSPHSPCHQLVFRSPSNCFPGAFIGGMGGGQKSYTTNPDDYKLLEEVGYGASATVYRAIYIPSNDVVAVKCLDLDRINSNLDDIRREAQTMSLIDHPNVIRAFCSFVVNQNLWVVMPFMAEGSCLHLMKTAYPDGFEESAISSILKETLKALEYLHRHGHIHRDVKAGNILLDTSGVIKLGDFGVSACMFDRGDRQRSRNTFVGTPCWMAPEVLQPGSGYDFKADIWSFGITALELAHGHAPFSKYPPMKVLLMTIQNAPPGLDYDRDKRFSKSFKELVAMCLVKDQTKRPTAEKLLKHPFFKQAKAPELSVKKLFGDLPPLWHRVKALQLKDAAQLALKKMPSAEQEAISQSEYQRGVSAWNFDLEDLKFKASLVQDDDEIQDIRVDDVNSTSFVNNDASNSKASVSKSSTSEMVCSDEVVPSEPPSNKGDTPESNQPEIENKGSIIVQEKNRIKKTEQPQSQSTSDKEAVQAKNRIVTGRNRQTQSGPLVTAAVLSHSKSDMSRTLERYENESPQALDKMHHQVRRAPSFSGPLNLPNRASGNSLSAPIKPSGGYRDSLDDKSKANLVQIKGRFSVTSEDLDLVKDIPLCTVPRRSPQETLLRKSASVGEWIFDSKQPTPTTSVHTNLPASVLMPHLQNLFQQTSLQQDLILNLLNSLQTADVAEASQNGKLPPLPRSSENNGAVEVSDRERLLLTKVSELQSRLTILTEELTAEKSKYIQLQQRVDAIAKGEADAS</sequence>
<name>A0ACB9ALN8_CICIN</name>
<dbReference type="EMBL" id="CM042015">
    <property type="protein sequence ID" value="KAI3710618.1"/>
    <property type="molecule type" value="Genomic_DNA"/>
</dbReference>
<organism evidence="1 2">
    <name type="scientific">Cichorium intybus</name>
    <name type="common">Chicory</name>
    <dbReference type="NCBI Taxonomy" id="13427"/>
    <lineage>
        <taxon>Eukaryota</taxon>
        <taxon>Viridiplantae</taxon>
        <taxon>Streptophyta</taxon>
        <taxon>Embryophyta</taxon>
        <taxon>Tracheophyta</taxon>
        <taxon>Spermatophyta</taxon>
        <taxon>Magnoliopsida</taxon>
        <taxon>eudicotyledons</taxon>
        <taxon>Gunneridae</taxon>
        <taxon>Pentapetalae</taxon>
        <taxon>asterids</taxon>
        <taxon>campanulids</taxon>
        <taxon>Asterales</taxon>
        <taxon>Asteraceae</taxon>
        <taxon>Cichorioideae</taxon>
        <taxon>Cichorieae</taxon>
        <taxon>Cichoriinae</taxon>
        <taxon>Cichorium</taxon>
    </lineage>
</organism>
<evidence type="ECO:0000313" key="1">
    <source>
        <dbReference type="EMBL" id="KAI3710618.1"/>
    </source>
</evidence>
<reference evidence="2" key="1">
    <citation type="journal article" date="2022" name="Mol. Ecol. Resour.">
        <title>The genomes of chicory, endive, great burdock and yacon provide insights into Asteraceae palaeo-polyploidization history and plant inulin production.</title>
        <authorList>
            <person name="Fan W."/>
            <person name="Wang S."/>
            <person name="Wang H."/>
            <person name="Wang A."/>
            <person name="Jiang F."/>
            <person name="Liu H."/>
            <person name="Zhao H."/>
            <person name="Xu D."/>
            <person name="Zhang Y."/>
        </authorList>
    </citation>
    <scope>NUCLEOTIDE SEQUENCE [LARGE SCALE GENOMIC DNA]</scope>
    <source>
        <strain evidence="2">cv. Punajuju</strain>
    </source>
</reference>